<dbReference type="STRING" id="1280946.HY29_08185"/>
<feature type="compositionally biased region" description="Low complexity" evidence="2">
    <location>
        <begin position="244"/>
        <end position="262"/>
    </location>
</feature>
<proteinExistence type="predicted"/>
<evidence type="ECO:0000313" key="4">
    <source>
        <dbReference type="Proteomes" id="UP000027037"/>
    </source>
</evidence>
<dbReference type="eggNOG" id="COG3743">
    <property type="taxonomic scope" value="Bacteria"/>
</dbReference>
<evidence type="ECO:0000256" key="1">
    <source>
        <dbReference type="SAM" id="Coils"/>
    </source>
</evidence>
<dbReference type="InterPro" id="IPR008769">
    <property type="entry name" value="PhaF_PhaI"/>
</dbReference>
<accession>A0A062UK90</accession>
<evidence type="ECO:0000256" key="2">
    <source>
        <dbReference type="SAM" id="MobiDB-lite"/>
    </source>
</evidence>
<dbReference type="Pfam" id="PF05597">
    <property type="entry name" value="Phasin"/>
    <property type="match status" value="1"/>
</dbReference>
<comment type="caution">
    <text evidence="3">The sequence shown here is derived from an EMBL/GenBank/DDBJ whole genome shotgun (WGS) entry which is preliminary data.</text>
</comment>
<organism evidence="3 4">
    <name type="scientific">Hyphomonas beringensis</name>
    <dbReference type="NCBI Taxonomy" id="1280946"/>
    <lineage>
        <taxon>Bacteria</taxon>
        <taxon>Pseudomonadati</taxon>
        <taxon>Pseudomonadota</taxon>
        <taxon>Alphaproteobacteria</taxon>
        <taxon>Hyphomonadales</taxon>
        <taxon>Hyphomonadaceae</taxon>
        <taxon>Hyphomonas</taxon>
    </lineage>
</organism>
<reference evidence="3 4" key="1">
    <citation type="journal article" date="2014" name="Antonie Van Leeuwenhoek">
        <title>Hyphomonas beringensis sp. nov. and Hyphomonas chukchiensis sp. nov., isolated from surface seawater of the Bering Sea and Chukchi Sea.</title>
        <authorList>
            <person name="Li C."/>
            <person name="Lai Q."/>
            <person name="Li G."/>
            <person name="Dong C."/>
            <person name="Wang J."/>
            <person name="Liao Y."/>
            <person name="Shao Z."/>
        </authorList>
    </citation>
    <scope>NUCLEOTIDE SEQUENCE [LARGE SCALE GENOMIC DNA]</scope>
    <source>
        <strain evidence="3 4">25B14_1</strain>
    </source>
</reference>
<name>A0A062UK90_9PROT</name>
<sequence>MQILDFILIYRGNETSLKEPLMAKNKKEKTKARKKAETVGKAIEANTADMAHKIWLAGVGAYGKAYDKALANANKFNKQSSDVFDDLVKRGEEIENEVRERLATNETVAKAGQSVSKYAEAARDFQAQARDEFEARMERMRDLLGVKDLGKKGNKLAAKIDKLEDEVAETVSKARGKAKERNSDLKDRISRLTAEIESVAGEATADYAKATKKVAKRTTKAVKDAMAKPEKAKKAKKADKPASAKKAAPAKPVAAKAAPAKATTADDLTLMTGVGPALAKKLKAAGVTSFTQIAAMTKAEAEKLDETIAARGRVLRDEWVKQAKVLKN</sequence>
<dbReference type="PATRIC" id="fig|1280946.3.peg.431"/>
<dbReference type="Proteomes" id="UP000027037">
    <property type="component" value="Unassembled WGS sequence"/>
</dbReference>
<feature type="region of interest" description="Disordered" evidence="2">
    <location>
        <begin position="222"/>
        <end position="262"/>
    </location>
</feature>
<feature type="compositionally biased region" description="Basic and acidic residues" evidence="2">
    <location>
        <begin position="222"/>
        <end position="242"/>
    </location>
</feature>
<protein>
    <submittedName>
        <fullName evidence="3">Uncharacterized protein</fullName>
    </submittedName>
</protein>
<feature type="coiled-coil region" evidence="1">
    <location>
        <begin position="146"/>
        <end position="202"/>
    </location>
</feature>
<evidence type="ECO:0000313" key="3">
    <source>
        <dbReference type="EMBL" id="KCZ56550.1"/>
    </source>
</evidence>
<dbReference type="Gene3D" id="1.10.150.20">
    <property type="entry name" value="5' to 3' exonuclease, C-terminal subdomain"/>
    <property type="match status" value="1"/>
</dbReference>
<gene>
    <name evidence="3" type="ORF">HY29_08185</name>
</gene>
<keyword evidence="4" id="KW-1185">Reference proteome</keyword>
<dbReference type="AlphaFoldDB" id="A0A062UK90"/>
<dbReference type="EMBL" id="AWFF01000013">
    <property type="protein sequence ID" value="KCZ56550.1"/>
    <property type="molecule type" value="Genomic_DNA"/>
</dbReference>
<keyword evidence="1" id="KW-0175">Coiled coil</keyword>